<reference evidence="2 3" key="1">
    <citation type="journal article" date="2015" name="ISME J.">
        <title>Draft Genome Sequence of Streptomyces incarnatus NRRL8089, which Produces the Nucleoside Antibiotic Sinefungin.</title>
        <authorList>
            <person name="Oshima K."/>
            <person name="Hattori M."/>
            <person name="Shimizu H."/>
            <person name="Fukuda K."/>
            <person name="Nemoto M."/>
            <person name="Inagaki K."/>
            <person name="Tamura T."/>
        </authorList>
    </citation>
    <scope>NUCLEOTIDE SEQUENCE [LARGE SCALE GENOMIC DNA]</scope>
    <source>
        <strain evidence="2 3">NRRL 8089</strain>
    </source>
</reference>
<dbReference type="Proteomes" id="UP000035366">
    <property type="component" value="Chromosome"/>
</dbReference>
<evidence type="ECO:0000313" key="3">
    <source>
        <dbReference type="Proteomes" id="UP000035366"/>
    </source>
</evidence>
<organism evidence="2 3">
    <name type="scientific">Streptomyces incarnatus</name>
    <dbReference type="NCBI Taxonomy" id="665007"/>
    <lineage>
        <taxon>Bacteria</taxon>
        <taxon>Bacillati</taxon>
        <taxon>Actinomycetota</taxon>
        <taxon>Actinomycetes</taxon>
        <taxon>Kitasatosporales</taxon>
        <taxon>Streptomycetaceae</taxon>
        <taxon>Streptomyces</taxon>
    </lineage>
</organism>
<accession>A0ABM5TD49</accession>
<feature type="region of interest" description="Disordered" evidence="1">
    <location>
        <begin position="144"/>
        <end position="163"/>
    </location>
</feature>
<name>A0ABM5TD49_9ACTN</name>
<evidence type="ECO:0000313" key="2">
    <source>
        <dbReference type="EMBL" id="AKJ08847.1"/>
    </source>
</evidence>
<evidence type="ECO:0000256" key="1">
    <source>
        <dbReference type="SAM" id="MobiDB-lite"/>
    </source>
</evidence>
<dbReference type="EMBL" id="CP011497">
    <property type="protein sequence ID" value="AKJ08847.1"/>
    <property type="molecule type" value="Genomic_DNA"/>
</dbReference>
<proteinExistence type="predicted"/>
<protein>
    <submittedName>
        <fullName evidence="2">Uncharacterized protein</fullName>
    </submittedName>
</protein>
<gene>
    <name evidence="2" type="ORF">ABB07_02010</name>
</gene>
<sequence length="163" mass="16661">MRSSSARGLDGAVAVRAELGPAGVVSGLGESLLVLTLTVGTADQAEVQDQGQPARCGVGAEGLAGEWLGLLIAEIGRDPASVTRSIHLPVSYDRPGSTRDAMGEAVDAGFGHIVLGLPAPYPAEVARGVTDARWVTDAWWVTMSSSPRRPEPSPAAPRGPAGV</sequence>
<keyword evidence="3" id="KW-1185">Reference proteome</keyword>